<evidence type="ECO:0000256" key="1">
    <source>
        <dbReference type="SAM" id="Phobius"/>
    </source>
</evidence>
<gene>
    <name evidence="4" type="ORF">AOXY_G27549</name>
</gene>
<dbReference type="GO" id="GO:1990782">
    <property type="term" value="F:protein tyrosine kinase binding"/>
    <property type="evidence" value="ECO:0007669"/>
    <property type="project" value="TreeGrafter"/>
</dbReference>
<dbReference type="GO" id="GO:0045121">
    <property type="term" value="C:membrane raft"/>
    <property type="evidence" value="ECO:0007669"/>
    <property type="project" value="TreeGrafter"/>
</dbReference>
<dbReference type="SMART" id="SM00409">
    <property type="entry name" value="IG"/>
    <property type="match status" value="3"/>
</dbReference>
<dbReference type="InterPro" id="IPR036179">
    <property type="entry name" value="Ig-like_dom_sf"/>
</dbReference>
<dbReference type="Gene3D" id="2.60.40.10">
    <property type="entry name" value="Immunoglobulins"/>
    <property type="match status" value="1"/>
</dbReference>
<dbReference type="InterPro" id="IPR013783">
    <property type="entry name" value="Ig-like_fold"/>
</dbReference>
<evidence type="ECO:0000256" key="2">
    <source>
        <dbReference type="SAM" id="SignalP"/>
    </source>
</evidence>
<keyword evidence="5" id="KW-1185">Reference proteome</keyword>
<name>A0AAD8FS20_ACIOX</name>
<proteinExistence type="predicted"/>
<keyword evidence="1" id="KW-0472">Membrane</keyword>
<organism evidence="4 5">
    <name type="scientific">Acipenser oxyrinchus oxyrinchus</name>
    <dbReference type="NCBI Taxonomy" id="40147"/>
    <lineage>
        <taxon>Eukaryota</taxon>
        <taxon>Metazoa</taxon>
        <taxon>Chordata</taxon>
        <taxon>Craniata</taxon>
        <taxon>Vertebrata</taxon>
        <taxon>Euteleostomi</taxon>
        <taxon>Actinopterygii</taxon>
        <taxon>Chondrostei</taxon>
        <taxon>Acipenseriformes</taxon>
        <taxon>Acipenseridae</taxon>
        <taxon>Acipenser</taxon>
    </lineage>
</organism>
<dbReference type="GO" id="GO:0070374">
    <property type="term" value="P:positive regulation of ERK1 and ERK2 cascade"/>
    <property type="evidence" value="ECO:0007669"/>
    <property type="project" value="TreeGrafter"/>
</dbReference>
<dbReference type="InterPro" id="IPR003599">
    <property type="entry name" value="Ig_sub"/>
</dbReference>
<dbReference type="AlphaFoldDB" id="A0AAD8FS20"/>
<dbReference type="EMBL" id="JAGXEW010000032">
    <property type="protein sequence ID" value="KAK1155160.1"/>
    <property type="molecule type" value="Genomic_DNA"/>
</dbReference>
<keyword evidence="1" id="KW-0812">Transmembrane</keyword>
<keyword evidence="1" id="KW-1133">Transmembrane helix</keyword>
<keyword evidence="2" id="KW-0732">Signal</keyword>
<feature type="domain" description="Immunoglobulin" evidence="3">
    <location>
        <begin position="224"/>
        <end position="305"/>
    </location>
</feature>
<protein>
    <recommendedName>
        <fullName evidence="3">Immunoglobulin domain-containing protein</fullName>
    </recommendedName>
</protein>
<evidence type="ECO:0000313" key="4">
    <source>
        <dbReference type="EMBL" id="KAK1155160.1"/>
    </source>
</evidence>
<dbReference type="SUPFAM" id="SSF48726">
    <property type="entry name" value="Immunoglobulin"/>
    <property type="match status" value="1"/>
</dbReference>
<dbReference type="GO" id="GO:0035723">
    <property type="term" value="P:interleukin-15-mediated signaling pathway"/>
    <property type="evidence" value="ECO:0007669"/>
    <property type="project" value="TreeGrafter"/>
</dbReference>
<feature type="chain" id="PRO_5042234119" description="Immunoglobulin domain-containing protein" evidence="2">
    <location>
        <begin position="24"/>
        <end position="619"/>
    </location>
</feature>
<dbReference type="PANTHER" id="PTHR11422">
    <property type="entry name" value="T-CELL SURFACE GLYCOPROTEIN CD4"/>
    <property type="match status" value="1"/>
</dbReference>
<dbReference type="GO" id="GO:0042289">
    <property type="term" value="F:MHC class II protein binding"/>
    <property type="evidence" value="ECO:0007669"/>
    <property type="project" value="TreeGrafter"/>
</dbReference>
<comment type="caution">
    <text evidence="4">The sequence shown here is derived from an EMBL/GenBank/DDBJ whole genome shotgun (WGS) entry which is preliminary data.</text>
</comment>
<dbReference type="Proteomes" id="UP001230051">
    <property type="component" value="Unassembled WGS sequence"/>
</dbReference>
<dbReference type="GO" id="GO:0009897">
    <property type="term" value="C:external side of plasma membrane"/>
    <property type="evidence" value="ECO:0007669"/>
    <property type="project" value="TreeGrafter"/>
</dbReference>
<feature type="domain" description="Immunoglobulin" evidence="3">
    <location>
        <begin position="320"/>
        <end position="424"/>
    </location>
</feature>
<accession>A0AAD8FS20</accession>
<dbReference type="PANTHER" id="PTHR11422:SF3">
    <property type="entry name" value="G6F-LIKE PROTEIN"/>
    <property type="match status" value="1"/>
</dbReference>
<reference evidence="4" key="1">
    <citation type="submission" date="2022-02" db="EMBL/GenBank/DDBJ databases">
        <title>Atlantic sturgeon de novo genome assembly.</title>
        <authorList>
            <person name="Stock M."/>
            <person name="Klopp C."/>
            <person name="Guiguen Y."/>
            <person name="Cabau C."/>
            <person name="Parinello H."/>
            <person name="Santidrian Yebra-Pimentel E."/>
            <person name="Kuhl H."/>
            <person name="Dirks R.P."/>
            <person name="Guessner J."/>
            <person name="Wuertz S."/>
            <person name="Du K."/>
            <person name="Schartl M."/>
        </authorList>
    </citation>
    <scope>NUCLEOTIDE SEQUENCE</scope>
    <source>
        <strain evidence="4">STURGEONOMICS-FGT-2020</strain>
        <tissue evidence="4">Whole blood</tissue>
    </source>
</reference>
<dbReference type="GO" id="GO:0042110">
    <property type="term" value="P:T cell activation"/>
    <property type="evidence" value="ECO:0007669"/>
    <property type="project" value="TreeGrafter"/>
</dbReference>
<evidence type="ECO:0000259" key="3">
    <source>
        <dbReference type="SMART" id="SM00409"/>
    </source>
</evidence>
<evidence type="ECO:0000313" key="5">
    <source>
        <dbReference type="Proteomes" id="UP001230051"/>
    </source>
</evidence>
<sequence>MDIFNRALLVILTACCDLTALKGVDWDECMVTHVGAPASLPCSDWSVAGTLQAHWLWKPLSGESWLPVVSASERLADKELSSSGKFSLTFITGFQDAGRYACQGRRQEGTSRPSGRVTLLIIVSVMGRSELQFDAPLFGFSVMGRSELQFDAPLFGFSVMGRSELQFDAPLFGFSVMGCSELQFDAPLFGFSVMGRSELQFDAPLFGFSVMGRSELQFDAPLFGSPMPVPTDGTLRLSARVSDHTAKVSWISPKGNPLRSREDISGSILAKLPRVTWQEQGNYSCQVLVPGAPGRFVFNYTVTVRGVTWSCLSVAPSGLQRSGGAVAQSRVLIPCVTWPGADLILLYWKDPDARETDRVFEFDLGRRDLVNRKQPRLQLAESDPARHGNYSFLLTPDLEDNGVYRCEVFRDSDVYIQSFSLTVLQVWAVNTSVGLKLNCLYRGPTRVTAGWTFQNRSLAVSSTGPGSLYTEIAVNRSHSAPWQGKEGNYSCTVTVAGQGRFSGVYALTLPPAAATDPLQHPAESSRTLLGFLGAALGALVLGAAGILLWCKRGTCQRHSGIRRHPAPPSAEQDNLYENLEELRKEVFTGSDPHSSVYMDLRPRERDVYNELDRYQTCPR</sequence>
<feature type="domain" description="Immunoglobulin" evidence="3">
    <location>
        <begin position="27"/>
        <end position="124"/>
    </location>
</feature>
<feature type="signal peptide" evidence="2">
    <location>
        <begin position="1"/>
        <end position="23"/>
    </location>
</feature>
<feature type="transmembrane region" description="Helical" evidence="1">
    <location>
        <begin position="528"/>
        <end position="550"/>
    </location>
</feature>